<evidence type="ECO:0000313" key="1">
    <source>
        <dbReference type="EMBL" id="GAH70790.1"/>
    </source>
</evidence>
<dbReference type="AlphaFoldDB" id="X1INF7"/>
<proteinExistence type="predicted"/>
<sequence>VLVGCLMTVSHSLSAEPDNMIFDTKLMESFKLFQIYVDKKFMKKEQP</sequence>
<gene>
    <name evidence="1" type="ORF">S03H2_54944</name>
</gene>
<comment type="caution">
    <text evidence="1">The sequence shown here is derived from an EMBL/GenBank/DDBJ whole genome shotgun (WGS) entry which is preliminary data.</text>
</comment>
<organism evidence="1">
    <name type="scientific">marine sediment metagenome</name>
    <dbReference type="NCBI Taxonomy" id="412755"/>
    <lineage>
        <taxon>unclassified sequences</taxon>
        <taxon>metagenomes</taxon>
        <taxon>ecological metagenomes</taxon>
    </lineage>
</organism>
<name>X1INF7_9ZZZZ</name>
<reference evidence="1" key="1">
    <citation type="journal article" date="2014" name="Front. Microbiol.">
        <title>High frequency of phylogenetically diverse reductive dehalogenase-homologous genes in deep subseafloor sedimentary metagenomes.</title>
        <authorList>
            <person name="Kawai M."/>
            <person name="Futagami T."/>
            <person name="Toyoda A."/>
            <person name="Takaki Y."/>
            <person name="Nishi S."/>
            <person name="Hori S."/>
            <person name="Arai W."/>
            <person name="Tsubouchi T."/>
            <person name="Morono Y."/>
            <person name="Uchiyama I."/>
            <person name="Ito T."/>
            <person name="Fujiyama A."/>
            <person name="Inagaki F."/>
            <person name="Takami H."/>
        </authorList>
    </citation>
    <scope>NUCLEOTIDE SEQUENCE</scope>
    <source>
        <strain evidence="1">Expedition CK06-06</strain>
    </source>
</reference>
<accession>X1INF7</accession>
<dbReference type="EMBL" id="BARU01035065">
    <property type="protein sequence ID" value="GAH70790.1"/>
    <property type="molecule type" value="Genomic_DNA"/>
</dbReference>
<feature type="non-terminal residue" evidence="1">
    <location>
        <position position="1"/>
    </location>
</feature>
<protein>
    <submittedName>
        <fullName evidence="1">Uncharacterized protein</fullName>
    </submittedName>
</protein>